<evidence type="ECO:0000256" key="1">
    <source>
        <dbReference type="ARBA" id="ARBA00022491"/>
    </source>
</evidence>
<dbReference type="SUPFAM" id="SSF48498">
    <property type="entry name" value="Tetracyclin repressor-like, C-terminal domain"/>
    <property type="match status" value="1"/>
</dbReference>
<dbReference type="InterPro" id="IPR036271">
    <property type="entry name" value="Tet_transcr_reg_TetR-rel_C_sf"/>
</dbReference>
<dbReference type="GO" id="GO:0003700">
    <property type="term" value="F:DNA-binding transcription factor activity"/>
    <property type="evidence" value="ECO:0007669"/>
    <property type="project" value="TreeGrafter"/>
</dbReference>
<feature type="DNA-binding region" description="H-T-H motif" evidence="5">
    <location>
        <begin position="25"/>
        <end position="44"/>
    </location>
</feature>
<protein>
    <submittedName>
        <fullName evidence="7">TetR/AcrR family tetracycline transcriptional repressor</fullName>
    </submittedName>
</protein>
<keyword evidence="1" id="KW-0678">Repressor</keyword>
<evidence type="ECO:0000256" key="5">
    <source>
        <dbReference type="PROSITE-ProRule" id="PRU00335"/>
    </source>
</evidence>
<dbReference type="PANTHER" id="PTHR30055">
    <property type="entry name" value="HTH-TYPE TRANSCRIPTIONAL REGULATOR RUTR"/>
    <property type="match status" value="1"/>
</dbReference>
<keyword evidence="2" id="KW-0805">Transcription regulation</keyword>
<dbReference type="Pfam" id="PF00440">
    <property type="entry name" value="TetR_N"/>
    <property type="match status" value="1"/>
</dbReference>
<dbReference type="SUPFAM" id="SSF46689">
    <property type="entry name" value="Homeodomain-like"/>
    <property type="match status" value="1"/>
</dbReference>
<evidence type="ECO:0000256" key="4">
    <source>
        <dbReference type="ARBA" id="ARBA00023163"/>
    </source>
</evidence>
<name>A0A7W7VVC0_KITKI</name>
<dbReference type="Gene3D" id="1.10.10.60">
    <property type="entry name" value="Homeodomain-like"/>
    <property type="match status" value="1"/>
</dbReference>
<keyword evidence="8" id="KW-1185">Reference proteome</keyword>
<dbReference type="GO" id="GO:0045892">
    <property type="term" value="P:negative regulation of DNA-templated transcription"/>
    <property type="evidence" value="ECO:0007669"/>
    <property type="project" value="InterPro"/>
</dbReference>
<dbReference type="Proteomes" id="UP000540506">
    <property type="component" value="Unassembled WGS sequence"/>
</dbReference>
<dbReference type="RefSeq" id="WP_184936208.1">
    <property type="nucleotide sequence ID" value="NZ_JACHJV010000001.1"/>
</dbReference>
<gene>
    <name evidence="7" type="ORF">FHR34_003219</name>
</gene>
<keyword evidence="4" id="KW-0804">Transcription</keyword>
<dbReference type="PROSITE" id="PS50977">
    <property type="entry name" value="HTH_TETR_2"/>
    <property type="match status" value="1"/>
</dbReference>
<dbReference type="GO" id="GO:0000976">
    <property type="term" value="F:transcription cis-regulatory region binding"/>
    <property type="evidence" value="ECO:0007669"/>
    <property type="project" value="TreeGrafter"/>
</dbReference>
<dbReference type="Gene3D" id="1.10.357.10">
    <property type="entry name" value="Tetracycline Repressor, domain 2"/>
    <property type="match status" value="1"/>
</dbReference>
<sequence>MKISAEAIARAALEQLNESGLDGLTMRQVAQRLGVQVATLYWHLKNKRQLLDAMADVMMSDAADGLEAPRREESWADWSAAWAWRLRATMLRYRDGGRVFAGTAVTGPDAYRRIELMLRALQDGGFAVRDAARSFPVILHYTVGFTIEEQARTGADYADEDNPYRASRLFQDLDATRFPLTAEAHDNLFEADTDAGFEHGLRVVLAGMSALYLG</sequence>
<dbReference type="InterPro" id="IPR004111">
    <property type="entry name" value="Repressor_TetR_C"/>
</dbReference>
<evidence type="ECO:0000313" key="8">
    <source>
        <dbReference type="Proteomes" id="UP000540506"/>
    </source>
</evidence>
<organism evidence="7 8">
    <name type="scientific">Kitasatospora kifunensis</name>
    <name type="common">Streptomyces kifunensis</name>
    <dbReference type="NCBI Taxonomy" id="58351"/>
    <lineage>
        <taxon>Bacteria</taxon>
        <taxon>Bacillati</taxon>
        <taxon>Actinomycetota</taxon>
        <taxon>Actinomycetes</taxon>
        <taxon>Kitasatosporales</taxon>
        <taxon>Streptomycetaceae</taxon>
        <taxon>Kitasatospora</taxon>
    </lineage>
</organism>
<evidence type="ECO:0000256" key="2">
    <source>
        <dbReference type="ARBA" id="ARBA00023015"/>
    </source>
</evidence>
<dbReference type="PRINTS" id="PR00400">
    <property type="entry name" value="TETREPRESSOR"/>
</dbReference>
<keyword evidence="3 5" id="KW-0238">DNA-binding</keyword>
<evidence type="ECO:0000313" key="7">
    <source>
        <dbReference type="EMBL" id="MBB4924226.1"/>
    </source>
</evidence>
<evidence type="ECO:0000256" key="3">
    <source>
        <dbReference type="ARBA" id="ARBA00023125"/>
    </source>
</evidence>
<proteinExistence type="predicted"/>
<dbReference type="InterPro" id="IPR001647">
    <property type="entry name" value="HTH_TetR"/>
</dbReference>
<comment type="caution">
    <text evidence="7">The sequence shown here is derived from an EMBL/GenBank/DDBJ whole genome shotgun (WGS) entry which is preliminary data.</text>
</comment>
<feature type="domain" description="HTH tetR-type" evidence="6">
    <location>
        <begin position="2"/>
        <end position="62"/>
    </location>
</feature>
<dbReference type="InterPro" id="IPR003012">
    <property type="entry name" value="Tet_transcr_reg_TetR"/>
</dbReference>
<dbReference type="EMBL" id="JACHJV010000001">
    <property type="protein sequence ID" value="MBB4924226.1"/>
    <property type="molecule type" value="Genomic_DNA"/>
</dbReference>
<accession>A0A7W7VVC0</accession>
<dbReference type="InterPro" id="IPR050109">
    <property type="entry name" value="HTH-type_TetR-like_transc_reg"/>
</dbReference>
<dbReference type="PRINTS" id="PR00455">
    <property type="entry name" value="HTHTETR"/>
</dbReference>
<dbReference type="InterPro" id="IPR009057">
    <property type="entry name" value="Homeodomain-like_sf"/>
</dbReference>
<dbReference type="AlphaFoldDB" id="A0A7W7VVC0"/>
<evidence type="ECO:0000259" key="6">
    <source>
        <dbReference type="PROSITE" id="PS50977"/>
    </source>
</evidence>
<dbReference type="Pfam" id="PF02909">
    <property type="entry name" value="TetR_C_1"/>
    <property type="match status" value="1"/>
</dbReference>
<dbReference type="GO" id="GO:0046677">
    <property type="term" value="P:response to antibiotic"/>
    <property type="evidence" value="ECO:0007669"/>
    <property type="project" value="InterPro"/>
</dbReference>
<reference evidence="7 8" key="1">
    <citation type="submission" date="2020-08" db="EMBL/GenBank/DDBJ databases">
        <title>Sequencing the genomes of 1000 actinobacteria strains.</title>
        <authorList>
            <person name="Klenk H.-P."/>
        </authorList>
    </citation>
    <scope>NUCLEOTIDE SEQUENCE [LARGE SCALE GENOMIC DNA]</scope>
    <source>
        <strain evidence="7 8">DSM 41654</strain>
    </source>
</reference>
<dbReference type="PANTHER" id="PTHR30055:SF151">
    <property type="entry name" value="TRANSCRIPTIONAL REGULATORY PROTEIN"/>
    <property type="match status" value="1"/>
</dbReference>